<dbReference type="PANTHER" id="PTHR24072">
    <property type="entry name" value="RHO FAMILY GTPASE"/>
    <property type="match status" value="1"/>
</dbReference>
<accession>A0A0B7JYJ3</accession>
<dbReference type="GO" id="GO:0007264">
    <property type="term" value="P:small GTPase-mediated signal transduction"/>
    <property type="evidence" value="ECO:0007669"/>
    <property type="project" value="InterPro"/>
</dbReference>
<gene>
    <name evidence="4" type="ORF">BN869_000003770_1</name>
</gene>
<evidence type="ECO:0008006" key="5">
    <source>
        <dbReference type="Google" id="ProtNLM"/>
    </source>
</evidence>
<feature type="region of interest" description="Disordered" evidence="3">
    <location>
        <begin position="478"/>
        <end position="500"/>
    </location>
</feature>
<protein>
    <recommendedName>
        <fullName evidence="5">Fungal N-terminal domain-containing protein</fullName>
    </recommendedName>
</protein>
<organism evidence="4">
    <name type="scientific">Bionectria ochroleuca</name>
    <name type="common">Gliocladium roseum</name>
    <dbReference type="NCBI Taxonomy" id="29856"/>
    <lineage>
        <taxon>Eukaryota</taxon>
        <taxon>Fungi</taxon>
        <taxon>Dikarya</taxon>
        <taxon>Ascomycota</taxon>
        <taxon>Pezizomycotina</taxon>
        <taxon>Sordariomycetes</taxon>
        <taxon>Hypocreomycetidae</taxon>
        <taxon>Hypocreales</taxon>
        <taxon>Bionectriaceae</taxon>
        <taxon>Clonostachys</taxon>
    </lineage>
</organism>
<dbReference type="InterPro" id="IPR001806">
    <property type="entry name" value="Small_GTPase"/>
</dbReference>
<name>A0A0B7JYJ3_BIOOC</name>
<evidence type="ECO:0000313" key="4">
    <source>
        <dbReference type="EMBL" id="CEO47715.1"/>
    </source>
</evidence>
<dbReference type="EMBL" id="CDPU01000008">
    <property type="protein sequence ID" value="CEO47715.1"/>
    <property type="molecule type" value="Genomic_DNA"/>
</dbReference>
<keyword evidence="1" id="KW-0547">Nucleotide-binding</keyword>
<dbReference type="InterPro" id="IPR003578">
    <property type="entry name" value="Small_GTPase_Rho"/>
</dbReference>
<reference evidence="4" key="1">
    <citation type="submission" date="2015-01" db="EMBL/GenBank/DDBJ databases">
        <authorList>
            <person name="Durling Mikael"/>
        </authorList>
    </citation>
    <scope>NUCLEOTIDE SEQUENCE</scope>
</reference>
<proteinExistence type="predicted"/>
<dbReference type="GO" id="GO:0003924">
    <property type="term" value="F:GTPase activity"/>
    <property type="evidence" value="ECO:0007669"/>
    <property type="project" value="InterPro"/>
</dbReference>
<sequence length="593" mass="65307">MADPLSIAASIIGIAAAAAKVAGFLSAFISSTADAPISAASALAAVEEMKITLSAIQPLMDSLHAVPSSRKGLIQLDHLSVIITHSVLTISELESIVCYEDGLMHRIRWAWNEKRVLGLLPRLDSQKCSLALMVSILQSESDINARECQNRLLLKVDEILKQNEALVERLQPRPGTFNVGVPSVKFLDGSASFMSERRVSIQSVRSIASLALSTARRQSTIAISRFSIASHFEVALAKSRVYTRAISEEDMSFTTSTAPTNAWSMLSGLSLNDISVVSAFRLPLNLDDIDSFAPGSTFSTLLTQELAAHEVVQPEPISMRYVTNTETNSATPKQSQSLEQKVSIPVTSPSTFTVSGPSSVKGSMKIVLIGNKNSLKSEMLHAYLNPKEASQTRYVPPGQNTFNVIASFNRKQYNISLQDTTGQEKYHSLRQLSYSNTDVFLVLSNEEVDTDLTSVRELWLPEISYYCPGTPCIVVRTGKRKHSSAPSSPVVRREKPNRSSMTVDYGSKTFKQLFCDVQDPKSVRIIFGQQIKSPGRRKAYTSTSASYDKETAELTPNQVQAYETVHRPVITFILIAFIYIYHQTKSRQGHKVD</sequence>
<keyword evidence="2" id="KW-0342">GTP-binding</keyword>
<dbReference type="PROSITE" id="PS51420">
    <property type="entry name" value="RHO"/>
    <property type="match status" value="1"/>
</dbReference>
<evidence type="ECO:0000256" key="1">
    <source>
        <dbReference type="ARBA" id="ARBA00022741"/>
    </source>
</evidence>
<dbReference type="SMART" id="SM00174">
    <property type="entry name" value="RHO"/>
    <property type="match status" value="1"/>
</dbReference>
<dbReference type="Pfam" id="PF00071">
    <property type="entry name" value="Ras"/>
    <property type="match status" value="1"/>
</dbReference>
<dbReference type="Gene3D" id="3.40.50.300">
    <property type="entry name" value="P-loop containing nucleotide triphosphate hydrolases"/>
    <property type="match status" value="1"/>
</dbReference>
<dbReference type="InterPro" id="IPR027417">
    <property type="entry name" value="P-loop_NTPase"/>
</dbReference>
<evidence type="ECO:0000256" key="2">
    <source>
        <dbReference type="ARBA" id="ARBA00023134"/>
    </source>
</evidence>
<dbReference type="GO" id="GO:0005525">
    <property type="term" value="F:GTP binding"/>
    <property type="evidence" value="ECO:0007669"/>
    <property type="project" value="UniProtKB-KW"/>
</dbReference>
<evidence type="ECO:0000256" key="3">
    <source>
        <dbReference type="SAM" id="MobiDB-lite"/>
    </source>
</evidence>
<dbReference type="AlphaFoldDB" id="A0A0B7JYJ3"/>
<dbReference type="SUPFAM" id="SSF52540">
    <property type="entry name" value="P-loop containing nucleoside triphosphate hydrolases"/>
    <property type="match status" value="1"/>
</dbReference>